<organism evidence="2 3">
    <name type="scientific">candidate division WOR-3 bacterium</name>
    <dbReference type="NCBI Taxonomy" id="2052148"/>
    <lineage>
        <taxon>Bacteria</taxon>
        <taxon>Bacteria division WOR-3</taxon>
    </lineage>
</organism>
<accession>A0A9C9JZV6</accession>
<protein>
    <recommendedName>
        <fullName evidence="1">FlgD/Vpr Ig-like domain-containing protein</fullName>
    </recommendedName>
</protein>
<gene>
    <name evidence="2" type="ORF">ENI34_04030</name>
</gene>
<dbReference type="Pfam" id="PF13860">
    <property type="entry name" value="FlgD_ig"/>
    <property type="match status" value="1"/>
</dbReference>
<evidence type="ECO:0000259" key="1">
    <source>
        <dbReference type="Pfam" id="PF13860"/>
    </source>
</evidence>
<feature type="domain" description="FlgD/Vpr Ig-like" evidence="1">
    <location>
        <begin position="365"/>
        <end position="433"/>
    </location>
</feature>
<comment type="caution">
    <text evidence="2">The sequence shown here is derived from an EMBL/GenBank/DDBJ whole genome shotgun (WGS) entry which is preliminary data.</text>
</comment>
<dbReference type="Proteomes" id="UP000885826">
    <property type="component" value="Unassembled WGS sequence"/>
</dbReference>
<evidence type="ECO:0000313" key="3">
    <source>
        <dbReference type="Proteomes" id="UP000885826"/>
    </source>
</evidence>
<proteinExistence type="predicted"/>
<dbReference type="Gene3D" id="2.60.40.4070">
    <property type="match status" value="1"/>
</dbReference>
<reference evidence="2" key="1">
    <citation type="journal article" date="2020" name="mSystems">
        <title>Genome- and Community-Level Interaction Insights into Carbon Utilization and Element Cycling Functions of Hydrothermarchaeota in Hydrothermal Sediment.</title>
        <authorList>
            <person name="Zhou Z."/>
            <person name="Liu Y."/>
            <person name="Xu W."/>
            <person name="Pan J."/>
            <person name="Luo Z.H."/>
            <person name="Li M."/>
        </authorList>
    </citation>
    <scope>NUCLEOTIDE SEQUENCE</scope>
    <source>
        <strain evidence="2">HyVt-388</strain>
    </source>
</reference>
<evidence type="ECO:0000313" key="2">
    <source>
        <dbReference type="EMBL" id="HEC78296.1"/>
    </source>
</evidence>
<dbReference type="AlphaFoldDB" id="A0A9C9JZV6"/>
<name>A0A9C9JZV6_UNCW3</name>
<dbReference type="InterPro" id="IPR025965">
    <property type="entry name" value="FlgD/Vpr_Ig-like"/>
</dbReference>
<dbReference type="EMBL" id="DRIG01000043">
    <property type="protein sequence ID" value="HEC78296.1"/>
    <property type="molecule type" value="Genomic_DNA"/>
</dbReference>
<sequence>MEFLISLLIFSQIDHFGFATISSPQTAGAPCSITVYAYDASNNIVTNFNEPARIYTTPGPQYGNLDIVFNNGVWQGQFTATLAGTYTISCQDYANPPHTGESNQVTFNPNSPYKLLAILPGQTYTPGIDSGKTGNVVPQTAGDYFNVSVYLTDQWSNLISSGNDSCQMTSSDGFAPTRGFSLNNGTAAVSPVFRTAGSQHLYTRSITTPSLKPDTSSLITVYPGDYAALLVMLPGETYLPGDTETYTPGKLDLPEDQYELQDFEVTVYATDTMWNKTSTSGGQIQLFSDFLFSNPAPESLVNGEANFTINFSDTGRVILWAEDKSTSGVRSYNNYLNILAVVDTTVTPDSFLAYPNPMGIESHNMVFAYTLQSPSNLIFAIYDPFGNLVYRRDLAAGEEGARAGTNRLVWNGRNEKGKRVASGVYYVVLKAWTHTATIFNKKMKVGVVW</sequence>